<comment type="caution">
    <text evidence="1">The sequence shown here is derived from an EMBL/GenBank/DDBJ whole genome shotgun (WGS) entry which is preliminary data.</text>
</comment>
<dbReference type="OrthoDB" id="2188903at2"/>
<gene>
    <name evidence="1" type="ORF">DXC40_07230</name>
</gene>
<proteinExistence type="predicted"/>
<protein>
    <submittedName>
        <fullName evidence="1">Uncharacterized protein</fullName>
    </submittedName>
</protein>
<dbReference type="Proteomes" id="UP000260828">
    <property type="component" value="Unassembled WGS sequence"/>
</dbReference>
<evidence type="ECO:0000313" key="2">
    <source>
        <dbReference type="Proteomes" id="UP000260828"/>
    </source>
</evidence>
<dbReference type="EMBL" id="QVME01000003">
    <property type="protein sequence ID" value="RGE68137.1"/>
    <property type="molecule type" value="Genomic_DNA"/>
</dbReference>
<reference evidence="1 2" key="1">
    <citation type="submission" date="2018-08" db="EMBL/GenBank/DDBJ databases">
        <title>A genome reference for cultivated species of the human gut microbiota.</title>
        <authorList>
            <person name="Zou Y."/>
            <person name="Xue W."/>
            <person name="Luo G."/>
        </authorList>
    </citation>
    <scope>NUCLEOTIDE SEQUENCE [LARGE SCALE GENOMIC DNA]</scope>
    <source>
        <strain evidence="1 2">TF05-12AC</strain>
    </source>
</reference>
<name>A0A3E3IM27_9FIRM</name>
<evidence type="ECO:0000313" key="1">
    <source>
        <dbReference type="EMBL" id="RGE68137.1"/>
    </source>
</evidence>
<organism evidence="1 2">
    <name type="scientific">Anaerotruncus colihominis</name>
    <dbReference type="NCBI Taxonomy" id="169435"/>
    <lineage>
        <taxon>Bacteria</taxon>
        <taxon>Bacillati</taxon>
        <taxon>Bacillota</taxon>
        <taxon>Clostridia</taxon>
        <taxon>Eubacteriales</taxon>
        <taxon>Oscillospiraceae</taxon>
        <taxon>Anaerotruncus</taxon>
    </lineage>
</organism>
<accession>A0A3E3IM27</accession>
<sequence>MRIIYQRYFSGMSQGGIANFLFEQGIPSAKGKERWTQDENTNRKNGYLVQLAEPTGRPFVCAECGHSYRHITRLSVGIIWRCTSRMEHGK</sequence>
<dbReference type="AlphaFoldDB" id="A0A3E3IM27"/>